<comment type="caution">
    <text evidence="1">The sequence shown here is derived from an EMBL/GenBank/DDBJ whole genome shotgun (WGS) entry which is preliminary data.</text>
</comment>
<proteinExistence type="predicted"/>
<name>K6Z555_9ALTE</name>
<reference evidence="1 2" key="1">
    <citation type="journal article" date="2017" name="Antonie Van Leeuwenhoek">
        <title>Rhizobium rhizosphaerae sp. nov., a novel species isolated from rice rhizosphere.</title>
        <authorList>
            <person name="Zhao J.J."/>
            <person name="Zhang J."/>
            <person name="Zhang R.J."/>
            <person name="Zhang C.W."/>
            <person name="Yin H.Q."/>
            <person name="Zhang X.X."/>
        </authorList>
    </citation>
    <scope>NUCLEOTIDE SEQUENCE [LARGE SCALE GENOMIC DNA]</scope>
    <source>
        <strain evidence="1 2">BSs20135</strain>
    </source>
</reference>
<sequence>MDNHQKVQWYWEPSHYNASLGELMLTDMFSPQQQKQFGRKLNIENIDRILS</sequence>
<dbReference type="AlphaFoldDB" id="K6Z555"/>
<organism evidence="1 2">
    <name type="scientific">Paraglaciecola arctica BSs20135</name>
    <dbReference type="NCBI Taxonomy" id="493475"/>
    <lineage>
        <taxon>Bacteria</taxon>
        <taxon>Pseudomonadati</taxon>
        <taxon>Pseudomonadota</taxon>
        <taxon>Gammaproteobacteria</taxon>
        <taxon>Alteromonadales</taxon>
        <taxon>Alteromonadaceae</taxon>
        <taxon>Paraglaciecola</taxon>
    </lineage>
</organism>
<protein>
    <submittedName>
        <fullName evidence="1">Uncharacterized protein</fullName>
    </submittedName>
</protein>
<dbReference type="EMBL" id="BAEO01000018">
    <property type="protein sequence ID" value="GAC18565.1"/>
    <property type="molecule type" value="Genomic_DNA"/>
</dbReference>
<keyword evidence="2" id="KW-1185">Reference proteome</keyword>
<dbReference type="OrthoDB" id="7324894at2"/>
<dbReference type="RefSeq" id="WP_007618517.1">
    <property type="nucleotide sequence ID" value="NZ_BAEO01000018.1"/>
</dbReference>
<gene>
    <name evidence="1" type="ORF">GARC_1593</name>
</gene>
<dbReference type="Proteomes" id="UP000006327">
    <property type="component" value="Unassembled WGS sequence"/>
</dbReference>
<accession>K6Z555</accession>
<evidence type="ECO:0000313" key="1">
    <source>
        <dbReference type="EMBL" id="GAC18565.1"/>
    </source>
</evidence>
<evidence type="ECO:0000313" key="2">
    <source>
        <dbReference type="Proteomes" id="UP000006327"/>
    </source>
</evidence>